<reference evidence="3 4" key="1">
    <citation type="journal article" date="2014" name="J. Biotechnol.">
        <title>Complete genome sequence of the actinobacterium Amycolatopsis japonica MG417-CF17(T) (=DSM 44213T) producing (S,S)-N,N'-ethylenediaminedisuccinic acid.</title>
        <authorList>
            <person name="Stegmann E."/>
            <person name="Albersmeier A."/>
            <person name="Spohn M."/>
            <person name="Gert H."/>
            <person name="Weber T."/>
            <person name="Wohlleben W."/>
            <person name="Kalinowski J."/>
            <person name="Ruckert C."/>
        </authorList>
    </citation>
    <scope>NUCLEOTIDE SEQUENCE [LARGE SCALE GENOMIC DNA]</scope>
    <source>
        <strain evidence="4">MG417-CF17 (DSM 44213)</strain>
    </source>
</reference>
<evidence type="ECO:0000313" key="3">
    <source>
        <dbReference type="EMBL" id="AIG74994.1"/>
    </source>
</evidence>
<dbReference type="HOGENOM" id="CLU_137310_0_0_11"/>
<dbReference type="AlphaFoldDB" id="A0A075UR41"/>
<dbReference type="InterPro" id="IPR013096">
    <property type="entry name" value="Cupin_2"/>
</dbReference>
<dbReference type="Gene3D" id="2.60.120.10">
    <property type="entry name" value="Jelly Rolls"/>
    <property type="match status" value="1"/>
</dbReference>
<dbReference type="KEGG" id="aja:AJAP_10500"/>
<evidence type="ECO:0000256" key="1">
    <source>
        <dbReference type="SAM" id="SignalP"/>
    </source>
</evidence>
<evidence type="ECO:0000259" key="2">
    <source>
        <dbReference type="Pfam" id="PF07883"/>
    </source>
</evidence>
<organism evidence="3 4">
    <name type="scientific">Amycolatopsis japonica</name>
    <dbReference type="NCBI Taxonomy" id="208439"/>
    <lineage>
        <taxon>Bacteria</taxon>
        <taxon>Bacillati</taxon>
        <taxon>Actinomycetota</taxon>
        <taxon>Actinomycetes</taxon>
        <taxon>Pseudonocardiales</taxon>
        <taxon>Pseudonocardiaceae</taxon>
        <taxon>Amycolatopsis</taxon>
        <taxon>Amycolatopsis japonica group</taxon>
    </lineage>
</organism>
<feature type="domain" description="Cupin type-2" evidence="2">
    <location>
        <begin position="65"/>
        <end position="131"/>
    </location>
</feature>
<proteinExistence type="predicted"/>
<dbReference type="Proteomes" id="UP000028492">
    <property type="component" value="Chromosome"/>
</dbReference>
<dbReference type="Pfam" id="PF07883">
    <property type="entry name" value="Cupin_2"/>
    <property type="match status" value="1"/>
</dbReference>
<dbReference type="SUPFAM" id="SSF51182">
    <property type="entry name" value="RmlC-like cupins"/>
    <property type="match status" value="1"/>
</dbReference>
<protein>
    <submittedName>
        <fullName evidence="3">Conserved putative secreted protein</fullName>
    </submittedName>
</protein>
<feature type="signal peptide" evidence="1">
    <location>
        <begin position="1"/>
        <end position="40"/>
    </location>
</feature>
<dbReference type="InterPro" id="IPR011051">
    <property type="entry name" value="RmlC_Cupin_sf"/>
</dbReference>
<keyword evidence="4" id="KW-1185">Reference proteome</keyword>
<dbReference type="eggNOG" id="COG1917">
    <property type="taxonomic scope" value="Bacteria"/>
</dbReference>
<feature type="chain" id="PRO_5001709986" evidence="1">
    <location>
        <begin position="41"/>
        <end position="154"/>
    </location>
</feature>
<gene>
    <name evidence="3" type="ORF">AJAP_10500</name>
</gene>
<dbReference type="InterPro" id="IPR014710">
    <property type="entry name" value="RmlC-like_jellyroll"/>
</dbReference>
<accession>A0A075UR41</accession>
<name>A0A075UR41_9PSEU</name>
<sequence length="154" mass="16564">MNDPFGQCRSRYRSLMRLRSVTTLLATLVLALAVPATAEATPGSGVTGTIFQQRTVGNTDYVLREVVIQPGGYTGWHYHDGKLYAYVKAGTLTHNSADCGLDGLYRKGAVFTEPSDTVHIGRNLGTTPVVLEVLYVLPHGSPLSQDAPNPGCPF</sequence>
<dbReference type="EMBL" id="CP008953">
    <property type="protein sequence ID" value="AIG74994.1"/>
    <property type="molecule type" value="Genomic_DNA"/>
</dbReference>
<keyword evidence="1" id="KW-0732">Signal</keyword>
<dbReference type="STRING" id="208439.AJAP_10500"/>
<evidence type="ECO:0000313" key="4">
    <source>
        <dbReference type="Proteomes" id="UP000028492"/>
    </source>
</evidence>